<evidence type="ECO:0000256" key="1">
    <source>
        <dbReference type="SAM" id="MobiDB-lite"/>
    </source>
</evidence>
<name>A0ABM3SYY7_BALAC</name>
<reference evidence="3" key="1">
    <citation type="submission" date="2025-08" db="UniProtKB">
        <authorList>
            <consortium name="RefSeq"/>
        </authorList>
    </citation>
    <scope>IDENTIFICATION</scope>
</reference>
<dbReference type="RefSeq" id="XP_057395063.1">
    <property type="nucleotide sequence ID" value="XM_057539080.1"/>
</dbReference>
<accession>A0ABM3SYY7</accession>
<feature type="region of interest" description="Disordered" evidence="1">
    <location>
        <begin position="56"/>
        <end position="79"/>
    </location>
</feature>
<dbReference type="Proteomes" id="UP001652580">
    <property type="component" value="Chromosome X"/>
</dbReference>
<dbReference type="GeneID" id="103002983"/>
<protein>
    <submittedName>
        <fullName evidence="3">Glycoprotein Xg isoform X6</fullName>
    </submittedName>
</protein>
<feature type="region of interest" description="Disordered" evidence="1">
    <location>
        <begin position="1"/>
        <end position="40"/>
    </location>
</feature>
<keyword evidence="2" id="KW-1185">Reference proteome</keyword>
<proteinExistence type="predicted"/>
<organism evidence="2 3">
    <name type="scientific">Balaenoptera acutorostrata</name>
    <name type="common">Common minke whale</name>
    <name type="synonym">Balaena rostrata</name>
    <dbReference type="NCBI Taxonomy" id="9767"/>
    <lineage>
        <taxon>Eukaryota</taxon>
        <taxon>Metazoa</taxon>
        <taxon>Chordata</taxon>
        <taxon>Craniata</taxon>
        <taxon>Vertebrata</taxon>
        <taxon>Euteleostomi</taxon>
        <taxon>Mammalia</taxon>
        <taxon>Eutheria</taxon>
        <taxon>Laurasiatheria</taxon>
        <taxon>Artiodactyla</taxon>
        <taxon>Whippomorpha</taxon>
        <taxon>Cetacea</taxon>
        <taxon>Mysticeti</taxon>
        <taxon>Balaenopteridae</taxon>
        <taxon>Balaenoptera</taxon>
    </lineage>
</organism>
<sequence length="148" mass="15934">MGRVSAAAPPESRGRRLNGSPACGAGPSPSRGYRSPRTGCGPPALRVKVTLIWPMLSTTPSPPRSQAQISTQSRGLRTSPSLEIPTTVEISIQGQSQCHVPSLAALTTVEGSNLCPLEEQSLDHWITREVLRHAFKRNRALELSRGFI</sequence>
<evidence type="ECO:0000313" key="2">
    <source>
        <dbReference type="Proteomes" id="UP001652580"/>
    </source>
</evidence>
<evidence type="ECO:0000313" key="3">
    <source>
        <dbReference type="RefSeq" id="XP_057395063.1"/>
    </source>
</evidence>
<gene>
    <name evidence="3" type="primary">XG</name>
</gene>